<dbReference type="AlphaFoldDB" id="A0A498S950"/>
<name>A0A498S950_ACAVI</name>
<evidence type="ECO:0000256" key="4">
    <source>
        <dbReference type="ARBA" id="ARBA00023180"/>
    </source>
</evidence>
<feature type="domain" description="Laminin EGF-like" evidence="7">
    <location>
        <begin position="1152"/>
        <end position="1200"/>
    </location>
</feature>
<dbReference type="Proteomes" id="UP000276991">
    <property type="component" value="Unassembled WGS sequence"/>
</dbReference>
<dbReference type="GO" id="GO:0005604">
    <property type="term" value="C:basement membrane"/>
    <property type="evidence" value="ECO:0007669"/>
    <property type="project" value="UniProtKB-ARBA"/>
</dbReference>
<evidence type="ECO:0000256" key="1">
    <source>
        <dbReference type="ARBA" id="ARBA00022729"/>
    </source>
</evidence>
<protein>
    <recommendedName>
        <fullName evidence="7">Laminin EGF-like domain-containing protein</fullName>
    </recommendedName>
</protein>
<evidence type="ECO:0000256" key="6">
    <source>
        <dbReference type="PROSITE-ProRule" id="PRU00460"/>
    </source>
</evidence>
<reference evidence="8 9" key="1">
    <citation type="submission" date="2018-08" db="EMBL/GenBank/DDBJ databases">
        <authorList>
            <person name="Laetsch R D."/>
            <person name="Stevens L."/>
            <person name="Kumar S."/>
            <person name="Blaxter L. M."/>
        </authorList>
    </citation>
    <scope>NUCLEOTIDE SEQUENCE [LARGE SCALE GENOMIC DNA]</scope>
</reference>
<dbReference type="Gene3D" id="1.10.533.30">
    <property type="entry name" value="Nematode polyprotein allergen ABA-1"/>
    <property type="match status" value="8"/>
</dbReference>
<organism evidence="8 9">
    <name type="scientific">Acanthocheilonema viteae</name>
    <name type="common">Filarial nematode worm</name>
    <name type="synonym">Dipetalonema viteae</name>
    <dbReference type="NCBI Taxonomy" id="6277"/>
    <lineage>
        <taxon>Eukaryota</taxon>
        <taxon>Metazoa</taxon>
        <taxon>Ecdysozoa</taxon>
        <taxon>Nematoda</taxon>
        <taxon>Chromadorea</taxon>
        <taxon>Rhabditida</taxon>
        <taxon>Spirurina</taxon>
        <taxon>Spiruromorpha</taxon>
        <taxon>Filarioidea</taxon>
        <taxon>Onchocercidae</taxon>
        <taxon>Acanthocheilonema</taxon>
    </lineage>
</organism>
<dbReference type="InterPro" id="IPR056863">
    <property type="entry name" value="LMN_ATRN_NET-like_EGF"/>
</dbReference>
<evidence type="ECO:0000256" key="3">
    <source>
        <dbReference type="ARBA" id="ARBA00023157"/>
    </source>
</evidence>
<keyword evidence="1" id="KW-0732">Signal</keyword>
<keyword evidence="4" id="KW-0325">Glycoprotein</keyword>
<accession>A0A498S950</accession>
<dbReference type="Gene3D" id="2.10.25.10">
    <property type="entry name" value="Laminin"/>
    <property type="match status" value="2"/>
</dbReference>
<evidence type="ECO:0000313" key="8">
    <source>
        <dbReference type="EMBL" id="VBB26368.1"/>
    </source>
</evidence>
<feature type="disulfide bond" evidence="6">
    <location>
        <begin position="1170"/>
        <end position="1179"/>
    </location>
</feature>
<keyword evidence="3 6" id="KW-1015">Disulfide bond</keyword>
<keyword evidence="9" id="KW-1185">Reference proteome</keyword>
<sequence>MKQEGKPKADIQQKIFDYYEKLTGDGKKEADEKLRAGCRELLKEIVGDEKMKELKQMNDSGVSLEELKAKVDDLLERVTDEDKKRKIHEYGPACRKVYEMAMVRSKRNQMNGDLKYHSGFYLQWLSDEERDEIQKIVGESRSRVDILKGIFFYYQNLHGEEKERAGERLKLSCEEIVRSLVEENQLNELQALEDDGSSMSEMMKMLSATADKSKFIQIRTYQTACHRIFSSKQLVRRKREYKDHSLDNYLQKNLKWLSVEQKEELRKMKKDGKSRTDMITKVFNYYDDLFGEAKQRVTEILYDGCRQILKNVIGDDQYNELAKMKESGANINDLKIKADAMLSEVVDKEKKEKIKNYGSGCRKVFMRINNKHSLEEHFKTDLKWLTKEQKDEVLKMEVENKSRADIQGKILHFYEDLNEEAKKEAAEFLNGACYDITVHVFGDEKAEELKKVRESTGVSDEIRRKMDGMIDEIEDEDKRAKAQEYGPICQNIFLHYQRKHREHSLPRYFRTHLKWLSETQKDEIEKMKAVGKSREEIQSKIFEFFESASGETKKLATDSLLEGCNELLKMIGGEKKAHELHAMVQSDLAAEKIEEKIISIIDSVNNQSEKAHAKVYLTPCIQLYNIRMNRQKRGVSSSVDQDDQVVKFLRKAEQPIQWKSAEVIRLLEPNVKPIIRRMEPQNFESDEREDVMLVIPVERYTEEGRDVKWEQIGNLNMWKWLTIEQVYMLNKLYKTTDDVALVLEKTYAQLLMTDGGLREMAVQSFRETCKELLRTILGDRNYELIADLYNLGRTGEEIKEKLNQFYVQLSEMNKKYADMIAPTCMLVYNIRQSPLMRFPRKINEDKLFVKQIHWFNREQETEIETMLAEGARNENLLAKILEYYENLDSLSQEKVSEELKQLCQNRMKQLFGTDAVEVLKSMNKELTFAELLVNKFTQLISNLTNENQRNEADQLGIFCQKIYATESFDLSELTSWLSPDQKNELSNLIQDHDISDDAVYARIFEFYEKAEHKKKMDAKRIIESGCKQFVRRMFGTKIAAKLEEHRLDSNFTAQMLSAELATYAAEIKDKKNRIKAEKSIPICNWIYFGYKGDCFCNGHSFICGPFTHECLNCADNTFGVQCEKCLDGFDGSALMDGIGCMPIEKSNEFTECMCNKHSTECNENGECLSCLHNTTGSQCENCAEGFYGYATQGTAEDCIPCPCPDGGDCFINGDALIECRTCSNGTYGSRCELQLQPETAAGIREIIM</sequence>
<dbReference type="InterPro" id="IPR032487">
    <property type="entry name" value="ABA-1_nematode"/>
</dbReference>
<dbReference type="PROSITE" id="PS50027">
    <property type="entry name" value="EGF_LAM_2"/>
    <property type="match status" value="1"/>
</dbReference>
<dbReference type="PANTHER" id="PTHR10574">
    <property type="entry name" value="NETRIN/LAMININ-RELATED"/>
    <property type="match status" value="1"/>
</dbReference>
<evidence type="ECO:0000256" key="5">
    <source>
        <dbReference type="ARBA" id="ARBA00023292"/>
    </source>
</evidence>
<comment type="caution">
    <text evidence="6">Lacks conserved residue(s) required for the propagation of feature annotation.</text>
</comment>
<dbReference type="PROSITE" id="PS01248">
    <property type="entry name" value="EGF_LAM_1"/>
    <property type="match status" value="1"/>
</dbReference>
<dbReference type="SUPFAM" id="SSF57196">
    <property type="entry name" value="EGF/Laminin"/>
    <property type="match status" value="2"/>
</dbReference>
<dbReference type="OrthoDB" id="5985440at2759"/>
<dbReference type="SMART" id="SM00180">
    <property type="entry name" value="EGF_Lam"/>
    <property type="match status" value="2"/>
</dbReference>
<keyword evidence="5 6" id="KW-0424">Laminin EGF-like domain</keyword>
<dbReference type="InterPro" id="IPR050440">
    <property type="entry name" value="Laminin/Netrin_ECM"/>
</dbReference>
<dbReference type="Pfam" id="PF24973">
    <property type="entry name" value="EGF_LMN_ATRN"/>
    <property type="match status" value="2"/>
</dbReference>
<dbReference type="InterPro" id="IPR038289">
    <property type="entry name" value="DVA-1_sf"/>
</dbReference>
<gene>
    <name evidence="8" type="ORF">NAV_LOCUS1198</name>
</gene>
<dbReference type="STRING" id="6277.A0A498S950"/>
<dbReference type="GO" id="GO:0009887">
    <property type="term" value="P:animal organ morphogenesis"/>
    <property type="evidence" value="ECO:0007669"/>
    <property type="project" value="TreeGrafter"/>
</dbReference>
<keyword evidence="2" id="KW-0677">Repeat</keyword>
<evidence type="ECO:0000313" key="9">
    <source>
        <dbReference type="Proteomes" id="UP000276991"/>
    </source>
</evidence>
<dbReference type="PANTHER" id="PTHR10574:SF444">
    <property type="entry name" value="BASEMENT MEMBRANE-SPECIFIC HEPARAN SULFATE PROTEOGLYCAN CORE PROTEIN"/>
    <property type="match status" value="1"/>
</dbReference>
<dbReference type="Pfam" id="PF16469">
    <property type="entry name" value="NPA"/>
    <property type="match status" value="8"/>
</dbReference>
<evidence type="ECO:0000259" key="7">
    <source>
        <dbReference type="PROSITE" id="PS50027"/>
    </source>
</evidence>
<dbReference type="FunFam" id="2.10.25.10:FF:000188">
    <property type="entry name" value="Laminin subunit gamma 2"/>
    <property type="match status" value="2"/>
</dbReference>
<evidence type="ECO:0000256" key="2">
    <source>
        <dbReference type="ARBA" id="ARBA00022737"/>
    </source>
</evidence>
<dbReference type="InterPro" id="IPR002049">
    <property type="entry name" value="LE_dom"/>
</dbReference>
<proteinExistence type="predicted"/>
<dbReference type="GO" id="GO:0009888">
    <property type="term" value="P:tissue development"/>
    <property type="evidence" value="ECO:0007669"/>
    <property type="project" value="TreeGrafter"/>
</dbReference>
<dbReference type="EMBL" id="UPTC01000097">
    <property type="protein sequence ID" value="VBB26368.1"/>
    <property type="molecule type" value="Genomic_DNA"/>
</dbReference>
<dbReference type="CDD" id="cd00055">
    <property type="entry name" value="EGF_Lam"/>
    <property type="match status" value="1"/>
</dbReference>